<evidence type="ECO:0000256" key="1">
    <source>
        <dbReference type="ARBA" id="ARBA00004245"/>
    </source>
</evidence>
<evidence type="ECO:0000256" key="9">
    <source>
        <dbReference type="ARBA" id="ARBA00023273"/>
    </source>
</evidence>
<proteinExistence type="inferred from homology"/>
<dbReference type="GO" id="GO:0098858">
    <property type="term" value="C:actin-based cell projection"/>
    <property type="evidence" value="ECO:0007669"/>
    <property type="project" value="TreeGrafter"/>
</dbReference>
<dbReference type="GO" id="GO:0031209">
    <property type="term" value="C:SCAR complex"/>
    <property type="evidence" value="ECO:0007669"/>
    <property type="project" value="TreeGrafter"/>
</dbReference>
<feature type="compositionally biased region" description="Low complexity" evidence="11">
    <location>
        <begin position="348"/>
        <end position="366"/>
    </location>
</feature>
<evidence type="ECO:0000259" key="12">
    <source>
        <dbReference type="PROSITE" id="PS50002"/>
    </source>
</evidence>
<dbReference type="GO" id="GO:0030027">
    <property type="term" value="C:lamellipodium"/>
    <property type="evidence" value="ECO:0007669"/>
    <property type="project" value="UniProtKB-SubCell"/>
</dbReference>
<keyword evidence="4 10" id="KW-0728">SH3 domain</keyword>
<dbReference type="Proteomes" id="UP000790347">
    <property type="component" value="Unassembled WGS sequence"/>
</dbReference>
<comment type="caution">
    <text evidence="13">The sequence shown here is derived from an EMBL/GenBank/DDBJ whole genome shotgun (WGS) entry which is preliminary data.</text>
</comment>
<dbReference type="AlphaFoldDB" id="A0A922I3J2"/>
<keyword evidence="14" id="KW-1185">Reference proteome</keyword>
<evidence type="ECO:0000256" key="11">
    <source>
        <dbReference type="SAM" id="MobiDB-lite"/>
    </source>
</evidence>
<accession>A0A922I3J2</accession>
<evidence type="ECO:0000313" key="13">
    <source>
        <dbReference type="EMBL" id="KAH9520543.1"/>
    </source>
</evidence>
<dbReference type="GO" id="GO:0017124">
    <property type="term" value="F:SH3 domain binding"/>
    <property type="evidence" value="ECO:0007669"/>
    <property type="project" value="TreeGrafter"/>
</dbReference>
<dbReference type="PROSITE" id="PS50002">
    <property type="entry name" value="SH3"/>
    <property type="match status" value="1"/>
</dbReference>
<sequence length="450" mass="50077">MNIHCLYSKVNRNDSKTTKSSSIDSNHNGDEEDSVHLKQTNAALKTLLNQHLPENQQSLKDSQINLDKIANYCDSNYFQIDNQDEASVVTKNYAQQALASIASQIYSYASNIQATINLLEQQFDSLESQTRYIGQKIKLNDEKRARREIGRLTKPKRLLVQPPVIYPERPKIRMTSKYQHDSIDYSSLDNVGVAYKIHQQNDKSHTMDNRSMPPIKSATLRPSKSSNLSSIIAPQPPSSSSQSAGKSFGPNEAMYARASNNVLTSSAIRPSTPPISGTSGIFNSLARHSKDSYRSSTGYHHHHPTPLVIPPPQVPSNYASSKDLQPQQSQKSSIEPEISTTINNDKQTASSIKSTVQSSSQQTGQTKIDSSISEKDQVVDSSSPNQDWIPSNFIEKVVAIYDYTADKDDELSFQENSVIYVIRKNEDGWWEGVLNGITGLFPGNYVESCL</sequence>
<keyword evidence="9" id="KW-0966">Cell projection</keyword>
<comment type="similarity">
    <text evidence="3">Belongs to the ABI family.</text>
</comment>
<feature type="compositionally biased region" description="Polar residues" evidence="11">
    <location>
        <begin position="316"/>
        <end position="347"/>
    </location>
</feature>
<feature type="region of interest" description="Disordered" evidence="11">
    <location>
        <begin position="291"/>
        <end position="385"/>
    </location>
</feature>
<dbReference type="Gene3D" id="6.10.140.1620">
    <property type="match status" value="1"/>
</dbReference>
<dbReference type="SMART" id="SM00326">
    <property type="entry name" value="SH3"/>
    <property type="match status" value="1"/>
</dbReference>
<protein>
    <submittedName>
        <fullName evidence="13">Abl interactor 2</fullName>
    </submittedName>
</protein>
<dbReference type="EMBL" id="ASGP02000002">
    <property type="protein sequence ID" value="KAH9520543.1"/>
    <property type="molecule type" value="Genomic_DNA"/>
</dbReference>
<keyword evidence="5" id="KW-0963">Cytoplasm</keyword>
<keyword evidence="8" id="KW-0206">Cytoskeleton</keyword>
<reference evidence="13" key="1">
    <citation type="submission" date="2013-05" db="EMBL/GenBank/DDBJ databases">
        <authorList>
            <person name="Yim A.K.Y."/>
            <person name="Chan T.F."/>
            <person name="Ji K.M."/>
            <person name="Liu X.Y."/>
            <person name="Zhou J.W."/>
            <person name="Li R.Q."/>
            <person name="Yang K.Y."/>
            <person name="Li J."/>
            <person name="Li M."/>
            <person name="Law P.T.W."/>
            <person name="Wu Y.L."/>
            <person name="Cai Z.L."/>
            <person name="Qin H."/>
            <person name="Bao Y."/>
            <person name="Leung R.K.K."/>
            <person name="Ng P.K.S."/>
            <person name="Zou J."/>
            <person name="Zhong X.J."/>
            <person name="Ran P.X."/>
            <person name="Zhong N.S."/>
            <person name="Liu Z.G."/>
            <person name="Tsui S.K.W."/>
        </authorList>
    </citation>
    <scope>NUCLEOTIDE SEQUENCE</scope>
    <source>
        <strain evidence="13">Derf</strain>
        <tissue evidence="13">Whole organism</tissue>
    </source>
</reference>
<feature type="compositionally biased region" description="Low complexity" evidence="11">
    <location>
        <begin position="229"/>
        <end position="244"/>
    </location>
</feature>
<dbReference type="SUPFAM" id="SSF50044">
    <property type="entry name" value="SH3-domain"/>
    <property type="match status" value="1"/>
</dbReference>
<keyword evidence="6" id="KW-0597">Phosphoprotein</keyword>
<dbReference type="Gene3D" id="2.30.30.40">
    <property type="entry name" value="SH3 Domains"/>
    <property type="match status" value="1"/>
</dbReference>
<dbReference type="FunFam" id="2.30.30.40:FF:000002">
    <property type="entry name" value="abl interactor 1 isoform X1"/>
    <property type="match status" value="1"/>
</dbReference>
<dbReference type="InterPro" id="IPR012849">
    <property type="entry name" value="Abl-interactor_HHR_dom"/>
</dbReference>
<reference evidence="13" key="2">
    <citation type="journal article" date="2022" name="Res Sq">
        <title>Comparative Genomics Reveals Insights into the Divergent Evolution of Astigmatic Mites and Household Pest Adaptations.</title>
        <authorList>
            <person name="Xiong Q."/>
            <person name="Wan A.T.-Y."/>
            <person name="Liu X.-Y."/>
            <person name="Fung C.S.-H."/>
            <person name="Xiao X."/>
            <person name="Malainual N."/>
            <person name="Hou J."/>
            <person name="Wang L."/>
            <person name="Wang M."/>
            <person name="Yang K."/>
            <person name="Cui Y."/>
            <person name="Leung E."/>
            <person name="Nong W."/>
            <person name="Shin S.-K."/>
            <person name="Au S."/>
            <person name="Jeong K.Y."/>
            <person name="Chew F.T."/>
            <person name="Hui J."/>
            <person name="Leung T.F."/>
            <person name="Tungtrongchitr A."/>
            <person name="Zhong N."/>
            <person name="Liu Z."/>
            <person name="Tsui S."/>
        </authorList>
    </citation>
    <scope>NUCLEOTIDE SEQUENCE</scope>
    <source>
        <strain evidence="13">Derf</strain>
        <tissue evidence="13">Whole organism</tissue>
    </source>
</reference>
<keyword evidence="7" id="KW-0175">Coiled coil</keyword>
<dbReference type="InterPro" id="IPR001452">
    <property type="entry name" value="SH3_domain"/>
</dbReference>
<dbReference type="PRINTS" id="PR00452">
    <property type="entry name" value="SH3DOMAIN"/>
</dbReference>
<organism evidence="13 14">
    <name type="scientific">Dermatophagoides farinae</name>
    <name type="common">American house dust mite</name>
    <dbReference type="NCBI Taxonomy" id="6954"/>
    <lineage>
        <taxon>Eukaryota</taxon>
        <taxon>Metazoa</taxon>
        <taxon>Ecdysozoa</taxon>
        <taxon>Arthropoda</taxon>
        <taxon>Chelicerata</taxon>
        <taxon>Arachnida</taxon>
        <taxon>Acari</taxon>
        <taxon>Acariformes</taxon>
        <taxon>Sarcoptiformes</taxon>
        <taxon>Astigmata</taxon>
        <taxon>Psoroptidia</taxon>
        <taxon>Analgoidea</taxon>
        <taxon>Pyroglyphidae</taxon>
        <taxon>Dermatophagoidinae</taxon>
        <taxon>Dermatophagoides</taxon>
    </lineage>
</organism>
<evidence type="ECO:0000256" key="8">
    <source>
        <dbReference type="ARBA" id="ARBA00023212"/>
    </source>
</evidence>
<evidence type="ECO:0000313" key="14">
    <source>
        <dbReference type="Proteomes" id="UP000790347"/>
    </source>
</evidence>
<feature type="compositionally biased region" description="Basic and acidic residues" evidence="11">
    <location>
        <begin position="199"/>
        <end position="208"/>
    </location>
</feature>
<evidence type="ECO:0000256" key="7">
    <source>
        <dbReference type="ARBA" id="ARBA00023054"/>
    </source>
</evidence>
<dbReference type="GO" id="GO:0005856">
    <property type="term" value="C:cytoskeleton"/>
    <property type="evidence" value="ECO:0007669"/>
    <property type="project" value="UniProtKB-SubCell"/>
</dbReference>
<dbReference type="InterPro" id="IPR028455">
    <property type="entry name" value="ABI3_SH3"/>
</dbReference>
<dbReference type="GO" id="GO:0035591">
    <property type="term" value="F:signaling adaptor activity"/>
    <property type="evidence" value="ECO:0007669"/>
    <property type="project" value="TreeGrafter"/>
</dbReference>
<dbReference type="CDD" id="cd11826">
    <property type="entry name" value="SH3_Abi"/>
    <property type="match status" value="1"/>
</dbReference>
<dbReference type="InterPro" id="IPR028457">
    <property type="entry name" value="ABI"/>
</dbReference>
<feature type="region of interest" description="Disordered" evidence="11">
    <location>
        <begin position="199"/>
        <end position="251"/>
    </location>
</feature>
<dbReference type="Pfam" id="PF07815">
    <property type="entry name" value="Abi_HHR"/>
    <property type="match status" value="1"/>
</dbReference>
<gene>
    <name evidence="13" type="primary">ABI2_1</name>
    <name evidence="13" type="ORF">DERF_004247</name>
</gene>
<comment type="subcellular location">
    <subcellularLocation>
        <location evidence="2">Cell projection</location>
        <location evidence="2">Lamellipodium</location>
    </subcellularLocation>
    <subcellularLocation>
        <location evidence="1">Cytoplasm</location>
        <location evidence="1">Cytoskeleton</location>
    </subcellularLocation>
</comment>
<dbReference type="InterPro" id="IPR036028">
    <property type="entry name" value="SH3-like_dom_sf"/>
</dbReference>
<evidence type="ECO:0000256" key="10">
    <source>
        <dbReference type="PROSITE-ProRule" id="PRU00192"/>
    </source>
</evidence>
<evidence type="ECO:0000256" key="3">
    <source>
        <dbReference type="ARBA" id="ARBA00010020"/>
    </source>
</evidence>
<name>A0A922I3J2_DERFA</name>
<dbReference type="GO" id="GO:0001764">
    <property type="term" value="P:neuron migration"/>
    <property type="evidence" value="ECO:0007669"/>
    <property type="project" value="TreeGrafter"/>
</dbReference>
<dbReference type="PANTHER" id="PTHR10460:SF0">
    <property type="entry name" value="ABELSON INTERACTING PROTEIN, ISOFORM D"/>
    <property type="match status" value="1"/>
</dbReference>
<evidence type="ECO:0000256" key="6">
    <source>
        <dbReference type="ARBA" id="ARBA00022553"/>
    </source>
</evidence>
<feature type="domain" description="SH3" evidence="12">
    <location>
        <begin position="392"/>
        <end position="450"/>
    </location>
</feature>
<evidence type="ECO:0000256" key="5">
    <source>
        <dbReference type="ARBA" id="ARBA00022490"/>
    </source>
</evidence>
<feature type="region of interest" description="Disordered" evidence="11">
    <location>
        <begin position="14"/>
        <end position="35"/>
    </location>
</feature>
<dbReference type="Pfam" id="PF14604">
    <property type="entry name" value="SH3_9"/>
    <property type="match status" value="1"/>
</dbReference>
<evidence type="ECO:0000256" key="2">
    <source>
        <dbReference type="ARBA" id="ARBA00004510"/>
    </source>
</evidence>
<evidence type="ECO:0000256" key="4">
    <source>
        <dbReference type="ARBA" id="ARBA00022443"/>
    </source>
</evidence>
<dbReference type="PANTHER" id="PTHR10460">
    <property type="entry name" value="ABL INTERACTOR FAMILY MEMBER"/>
    <property type="match status" value="1"/>
</dbReference>